<dbReference type="EMBL" id="JABYQT010000003">
    <property type="protein sequence ID" value="MBZ5487068.1"/>
    <property type="molecule type" value="Genomic_DNA"/>
</dbReference>
<reference evidence="1" key="1">
    <citation type="submission" date="2020-06" db="EMBL/GenBank/DDBJ databases">
        <title>Whole Genome Sequence of Halomonas aquamarina MB598.</title>
        <authorList>
            <person name="Pervaiz M."/>
            <person name="Fariq A."/>
            <person name="Yasmin A."/>
            <person name="Welch M."/>
        </authorList>
    </citation>
    <scope>NUCLEOTIDE SEQUENCE</scope>
    <source>
        <strain evidence="1">MB598</strain>
    </source>
</reference>
<keyword evidence="2" id="KW-1185">Reference proteome</keyword>
<comment type="caution">
    <text evidence="1">The sequence shown here is derived from an EMBL/GenBank/DDBJ whole genome shotgun (WGS) entry which is preliminary data.</text>
</comment>
<accession>A0ACC5VS00</accession>
<evidence type="ECO:0000313" key="2">
    <source>
        <dbReference type="Proteomes" id="UP001319846"/>
    </source>
</evidence>
<organism evidence="1 2">
    <name type="scientific">Vreelandella aquamarina</name>
    <dbReference type="NCBI Taxonomy" id="77097"/>
    <lineage>
        <taxon>Bacteria</taxon>
        <taxon>Pseudomonadati</taxon>
        <taxon>Pseudomonadota</taxon>
        <taxon>Gammaproteobacteria</taxon>
        <taxon>Oceanospirillales</taxon>
        <taxon>Halomonadaceae</taxon>
        <taxon>Vreelandella</taxon>
    </lineage>
</organism>
<gene>
    <name evidence="1" type="primary">ppx</name>
    <name evidence="1" type="ORF">HW452_05960</name>
</gene>
<protein>
    <submittedName>
        <fullName evidence="1">Exopolyphosphatase</fullName>
        <ecNumber evidence="1">3.6.1.11</ecNumber>
    </submittedName>
</protein>
<sequence>MPKDISPSLTPPASESEGATPQRLAAIDLGSNSFHLLVANYQNERLQVVARLGEKVQLAAGLDEEGKLNEAAMQRALDCLGRFAPFLSDIESANLRVVGTNALRDAANSQAFIERAETQLGHAIEIIAGREEARLIYLGAAHALAENGRRLIVDIGGGSTEFIIGEAFEPKALESLRMGCVTFTSRFFADGELSEKRLRRAELAALSELANIQRPYQRLGWDDPVGSSGTIKAAASVLLAYGDTPSEGVITRSGLKKLRERLLKCKHLDKVELDGLKPDRARVFPAGIAILSAVFEAFELEQMRFADGALREGVLYDMAGRNSAEDTRSKSLDVLKRTYDVDTRQADNVADTARRLFQQVKRAWSLTQEHGHYLQWASHMHEIGLAISHSQFHRHGAYLLEHSDLAGFSRPEQHQLAFLVRAHRRKFPLKEWQALPKSQQAHTAKLAQLLRLAVLLNHSRPENAPALPKISASATDLTLALPVSEEPTLLSTDIEQEQAYMAAAGFTLNVVLENDTADSSPVR</sequence>
<name>A0ACC5VS00_9GAMM</name>
<evidence type="ECO:0000313" key="1">
    <source>
        <dbReference type="EMBL" id="MBZ5487068.1"/>
    </source>
</evidence>
<dbReference type="Proteomes" id="UP001319846">
    <property type="component" value="Unassembled WGS sequence"/>
</dbReference>
<dbReference type="EC" id="3.6.1.11" evidence="1"/>
<keyword evidence="1" id="KW-0378">Hydrolase</keyword>
<proteinExistence type="predicted"/>